<sequence length="480" mass="54444">MLDIISFGMGIKTWAVTSSVLRRLSRDQSKPRDTNSEPSRGFTTSDFSGRARTTAAARRKIEKLPLAVQLLDDPSSVNQQPNSPLFAKLPAELRELVWDYALTAYEDLDALYPLDKPYARPGQAAPLRVALDLLLTCRAVYLEAFLVPFQVNPMVVFDGHPDVVPPNNPLQCTPSNLRLCRQLRPWQFANISSVDMSVQQFMLEGGSIERVSRLSGNKGRHAGHEARGFTLAGYASFAPAKETNTLAGDMMLRPRAAETRAALIKSIFMGKKITHLTLRMSRTDWWAWTSCPQAGANDPHDALRLEPMINVTDRRETSSAMLEGYEARKEGRQPDFNLDEFEKQGRWGMQFAEYWPDLQTLELVLETYVMKESQLDSVVECAKLWTFPLNEGRQLEWNGEEESSIRWRGAREYSYDDELGMSWLSEQPDERESPSKNIPITQWRPTTNDEADADLGQEFVMKSLVFTRRRSVDATVPLDI</sequence>
<dbReference type="STRING" id="363999.A0A439CXW0"/>
<feature type="compositionally biased region" description="Basic and acidic residues" evidence="1">
    <location>
        <begin position="25"/>
        <end position="35"/>
    </location>
</feature>
<evidence type="ECO:0000256" key="1">
    <source>
        <dbReference type="SAM" id="MobiDB-lite"/>
    </source>
</evidence>
<evidence type="ECO:0000313" key="3">
    <source>
        <dbReference type="Proteomes" id="UP000286045"/>
    </source>
</evidence>
<dbReference type="Proteomes" id="UP000286045">
    <property type="component" value="Unassembled WGS sequence"/>
</dbReference>
<feature type="compositionally biased region" description="Polar residues" evidence="1">
    <location>
        <begin position="435"/>
        <end position="448"/>
    </location>
</feature>
<dbReference type="AlphaFoldDB" id="A0A439CXW0"/>
<evidence type="ECO:0000313" key="2">
    <source>
        <dbReference type="EMBL" id="RWA07064.1"/>
    </source>
</evidence>
<evidence type="ECO:0008006" key="4">
    <source>
        <dbReference type="Google" id="ProtNLM"/>
    </source>
</evidence>
<comment type="caution">
    <text evidence="2">The sequence shown here is derived from an EMBL/GenBank/DDBJ whole genome shotgun (WGS) entry which is preliminary data.</text>
</comment>
<feature type="region of interest" description="Disordered" evidence="1">
    <location>
        <begin position="426"/>
        <end position="448"/>
    </location>
</feature>
<dbReference type="PANTHER" id="PTHR42085:SF1">
    <property type="entry name" value="F-BOX DOMAIN-CONTAINING PROTEIN"/>
    <property type="match status" value="1"/>
</dbReference>
<dbReference type="InterPro" id="IPR038883">
    <property type="entry name" value="AN11006-like"/>
</dbReference>
<reference evidence="2 3" key="1">
    <citation type="submission" date="2018-12" db="EMBL/GenBank/DDBJ databases">
        <title>Draft genome sequence of Xylaria grammica IHI A82.</title>
        <authorList>
            <person name="Buettner E."/>
            <person name="Kellner H."/>
        </authorList>
    </citation>
    <scope>NUCLEOTIDE SEQUENCE [LARGE SCALE GENOMIC DNA]</scope>
    <source>
        <strain evidence="2 3">IHI A82</strain>
    </source>
</reference>
<organism evidence="2 3">
    <name type="scientific">Xylaria grammica</name>
    <dbReference type="NCBI Taxonomy" id="363999"/>
    <lineage>
        <taxon>Eukaryota</taxon>
        <taxon>Fungi</taxon>
        <taxon>Dikarya</taxon>
        <taxon>Ascomycota</taxon>
        <taxon>Pezizomycotina</taxon>
        <taxon>Sordariomycetes</taxon>
        <taxon>Xylariomycetidae</taxon>
        <taxon>Xylariales</taxon>
        <taxon>Xylariaceae</taxon>
        <taxon>Xylaria</taxon>
    </lineage>
</organism>
<gene>
    <name evidence="2" type="ORF">EKO27_g8036</name>
</gene>
<keyword evidence="3" id="KW-1185">Reference proteome</keyword>
<name>A0A439CXW0_9PEZI</name>
<feature type="region of interest" description="Disordered" evidence="1">
    <location>
        <begin position="25"/>
        <end position="51"/>
    </location>
</feature>
<feature type="compositionally biased region" description="Polar residues" evidence="1">
    <location>
        <begin position="36"/>
        <end position="47"/>
    </location>
</feature>
<dbReference type="EMBL" id="RYZI01000285">
    <property type="protein sequence ID" value="RWA07064.1"/>
    <property type="molecule type" value="Genomic_DNA"/>
</dbReference>
<protein>
    <recommendedName>
        <fullName evidence="4">F-box domain-containing protein</fullName>
    </recommendedName>
</protein>
<proteinExistence type="predicted"/>
<accession>A0A439CXW0</accession>
<dbReference type="PANTHER" id="PTHR42085">
    <property type="entry name" value="F-BOX DOMAIN-CONTAINING PROTEIN"/>
    <property type="match status" value="1"/>
</dbReference>